<name>A0A0N4XT26_NIPBR</name>
<dbReference type="WBParaSite" id="NBR_0000570501-mRNA-1">
    <property type="protein sequence ID" value="NBR_0000570501-mRNA-1"/>
    <property type="gene ID" value="NBR_0000570501"/>
</dbReference>
<proteinExistence type="predicted"/>
<keyword evidence="1" id="KW-0472">Membrane</keyword>
<dbReference type="Gene3D" id="1.20.1070.10">
    <property type="entry name" value="Rhodopsin 7-helix transmembrane proteins"/>
    <property type="match status" value="1"/>
</dbReference>
<evidence type="ECO:0000313" key="2">
    <source>
        <dbReference type="EMBL" id="VDL69295.1"/>
    </source>
</evidence>
<accession>A0A0N4XT26</accession>
<protein>
    <submittedName>
        <fullName evidence="4">G_PROTEIN_RECEP_F1_2 domain-containing protein</fullName>
    </submittedName>
</protein>
<feature type="transmembrane region" description="Helical" evidence="1">
    <location>
        <begin position="5"/>
        <end position="24"/>
    </location>
</feature>
<feature type="transmembrane region" description="Helical" evidence="1">
    <location>
        <begin position="30"/>
        <end position="53"/>
    </location>
</feature>
<keyword evidence="3" id="KW-1185">Reference proteome</keyword>
<organism evidence="4">
    <name type="scientific">Nippostrongylus brasiliensis</name>
    <name type="common">Rat hookworm</name>
    <dbReference type="NCBI Taxonomy" id="27835"/>
    <lineage>
        <taxon>Eukaryota</taxon>
        <taxon>Metazoa</taxon>
        <taxon>Ecdysozoa</taxon>
        <taxon>Nematoda</taxon>
        <taxon>Chromadorea</taxon>
        <taxon>Rhabditida</taxon>
        <taxon>Rhabditina</taxon>
        <taxon>Rhabditomorpha</taxon>
        <taxon>Strongyloidea</taxon>
        <taxon>Heligmosomidae</taxon>
        <taxon>Nippostrongylus</taxon>
    </lineage>
</organism>
<reference evidence="2 3" key="2">
    <citation type="submission" date="2018-11" db="EMBL/GenBank/DDBJ databases">
        <authorList>
            <consortium name="Pathogen Informatics"/>
        </authorList>
    </citation>
    <scope>NUCLEOTIDE SEQUENCE [LARGE SCALE GENOMIC DNA]</scope>
</reference>
<gene>
    <name evidence="2" type="ORF">NBR_LOCUS5706</name>
</gene>
<evidence type="ECO:0000256" key="1">
    <source>
        <dbReference type="SAM" id="Phobius"/>
    </source>
</evidence>
<dbReference type="AlphaFoldDB" id="A0A0N4XT26"/>
<keyword evidence="1" id="KW-1133">Transmembrane helix</keyword>
<dbReference type="EMBL" id="UYSL01019754">
    <property type="protein sequence ID" value="VDL69295.1"/>
    <property type="molecule type" value="Genomic_DNA"/>
</dbReference>
<keyword evidence="1" id="KW-0812">Transmembrane</keyword>
<sequence>MRISVVAFIFYGYMTAYYVSYYSRYFQSKAAMVFNSFFYSTTHMINPVIYFTLNSEMRAQLKSAISSLTGCCSVRKKDAFGFAGGSTRFASHTESICKESTSRKSDIDTVSYHKDLLTSTEDRLDSNSIGTDKVLGDDEYSSVNKMTIKERSEFMNKLEKVGLLVPCECRQCAQLTNSISDSSTLQQ</sequence>
<evidence type="ECO:0000313" key="4">
    <source>
        <dbReference type="WBParaSite" id="NBR_0000570501-mRNA-1"/>
    </source>
</evidence>
<dbReference type="Proteomes" id="UP000271162">
    <property type="component" value="Unassembled WGS sequence"/>
</dbReference>
<reference evidence="4" key="1">
    <citation type="submission" date="2016-04" db="UniProtKB">
        <authorList>
            <consortium name="WormBaseParasite"/>
        </authorList>
    </citation>
    <scope>IDENTIFICATION</scope>
</reference>
<evidence type="ECO:0000313" key="3">
    <source>
        <dbReference type="Proteomes" id="UP000271162"/>
    </source>
</evidence>
<dbReference type="SUPFAM" id="SSF81321">
    <property type="entry name" value="Family A G protein-coupled receptor-like"/>
    <property type="match status" value="1"/>
</dbReference>